<name>A0AAD8FH88_BIOPF</name>
<evidence type="ECO:0000256" key="1">
    <source>
        <dbReference type="SAM" id="MobiDB-lite"/>
    </source>
</evidence>
<evidence type="ECO:0000313" key="3">
    <source>
        <dbReference type="EMBL" id="KAK0063813.1"/>
    </source>
</evidence>
<dbReference type="Proteomes" id="UP001233172">
    <property type="component" value="Unassembled WGS sequence"/>
</dbReference>
<evidence type="ECO:0000259" key="2">
    <source>
        <dbReference type="Pfam" id="PF13843"/>
    </source>
</evidence>
<proteinExistence type="predicted"/>
<organism evidence="3 4">
    <name type="scientific">Biomphalaria pfeifferi</name>
    <name type="common">Bloodfluke planorb</name>
    <name type="synonym">Freshwater snail</name>
    <dbReference type="NCBI Taxonomy" id="112525"/>
    <lineage>
        <taxon>Eukaryota</taxon>
        <taxon>Metazoa</taxon>
        <taxon>Spiralia</taxon>
        <taxon>Lophotrochozoa</taxon>
        <taxon>Mollusca</taxon>
        <taxon>Gastropoda</taxon>
        <taxon>Heterobranchia</taxon>
        <taxon>Euthyneura</taxon>
        <taxon>Panpulmonata</taxon>
        <taxon>Hygrophila</taxon>
        <taxon>Lymnaeoidea</taxon>
        <taxon>Planorbidae</taxon>
        <taxon>Biomphalaria</taxon>
    </lineage>
</organism>
<dbReference type="EMBL" id="JASAOG010000019">
    <property type="protein sequence ID" value="KAK0063813.1"/>
    <property type="molecule type" value="Genomic_DNA"/>
</dbReference>
<dbReference type="PANTHER" id="PTHR46599:SF3">
    <property type="entry name" value="PIGGYBAC TRANSPOSABLE ELEMENT-DERIVED PROTEIN 4"/>
    <property type="match status" value="1"/>
</dbReference>
<feature type="region of interest" description="Disordered" evidence="1">
    <location>
        <begin position="32"/>
        <end position="72"/>
    </location>
</feature>
<reference evidence="3" key="2">
    <citation type="submission" date="2023-04" db="EMBL/GenBank/DDBJ databases">
        <authorList>
            <person name="Bu L."/>
            <person name="Lu L."/>
            <person name="Laidemitt M.R."/>
            <person name="Zhang S.M."/>
            <person name="Mutuku M."/>
            <person name="Mkoji G."/>
            <person name="Steinauer M."/>
            <person name="Loker E.S."/>
        </authorList>
    </citation>
    <scope>NUCLEOTIDE SEQUENCE</scope>
    <source>
        <strain evidence="3">KasaAsao</strain>
        <tissue evidence="3">Whole Snail</tissue>
    </source>
</reference>
<sequence>MDLGECSGLSRPETNSRSRRITAQQALEMFNNFSSDDSDNAYSSDSDYENQNGIRPRSSETSDNEEETAGATPTSLLSCFPVVGSKSKKRKLNDNHNIIINRSISDWIMVGDGFETKNQFSFAPKNEPGINENYLSQSSSVLDCFSSLFTCTIMDIVIEYINAYALKKVKQNTPLRRRSRFQNWKPVTKYEMIKFLSTTMAMGLNKKPSIQDYFSTDDIFFTPFYSEMFERDSFLSLFCSMLHCGEPDAEGNRKIEPFINLLIDNFNTVYTPFQNVAFDEMIVGFKGRWLYKQFNPSKPYKYHIKSFGLVDSCTGYVLNLLTYYGKNTSFDPNSDKDGGQAVQIFRTLLGIIGRGYHVFADRFYTTRKLVDYLLSEEQYYTGTVQTTRKGFPDEIKKLTMRHKESRYWATAEEKLLVVSWQDKKAKKPVAIVSTMAKAENREIKNKVKPAVVDTYNKYMYGCDLVDQKIGYYGLQKRKSIKWWKKLFHWIVEITISNAHVLYLMCKNGEKREMLSLKKFKIQLVHALCMEAAAVMPPEEKDRRKPVLGRPMKNPIPRLDAGRHIIDYSDKENRCKVCSTPKKPARTHFICSDCPDRPHLHPKDCFKKWHTQVHF</sequence>
<dbReference type="AlphaFoldDB" id="A0AAD8FH88"/>
<feature type="compositionally biased region" description="Low complexity" evidence="1">
    <location>
        <begin position="32"/>
        <end position="45"/>
    </location>
</feature>
<dbReference type="InterPro" id="IPR029526">
    <property type="entry name" value="PGBD"/>
</dbReference>
<gene>
    <name evidence="3" type="ORF">Bpfe_006498</name>
</gene>
<protein>
    <submittedName>
        <fullName evidence="3">PiggyBac transposable element-derived protein 4</fullName>
    </submittedName>
</protein>
<comment type="caution">
    <text evidence="3">The sequence shown here is derived from an EMBL/GenBank/DDBJ whole genome shotgun (WGS) entry which is preliminary data.</text>
</comment>
<evidence type="ECO:0000313" key="4">
    <source>
        <dbReference type="Proteomes" id="UP001233172"/>
    </source>
</evidence>
<accession>A0AAD8FH88</accession>
<feature type="domain" description="PiggyBac transposable element-derived protein" evidence="2">
    <location>
        <begin position="143"/>
        <end position="499"/>
    </location>
</feature>
<reference evidence="3" key="1">
    <citation type="journal article" date="2023" name="PLoS Negl. Trop. Dis.">
        <title>A genome sequence for Biomphalaria pfeifferi, the major vector snail for the human-infecting parasite Schistosoma mansoni.</title>
        <authorList>
            <person name="Bu L."/>
            <person name="Lu L."/>
            <person name="Laidemitt M.R."/>
            <person name="Zhang S.M."/>
            <person name="Mutuku M."/>
            <person name="Mkoji G."/>
            <person name="Steinauer M."/>
            <person name="Loker E.S."/>
        </authorList>
    </citation>
    <scope>NUCLEOTIDE SEQUENCE</scope>
    <source>
        <strain evidence="3">KasaAsao</strain>
    </source>
</reference>
<dbReference type="Pfam" id="PF13843">
    <property type="entry name" value="DDE_Tnp_1_7"/>
    <property type="match status" value="1"/>
</dbReference>
<dbReference type="PANTHER" id="PTHR46599">
    <property type="entry name" value="PIGGYBAC TRANSPOSABLE ELEMENT-DERIVED PROTEIN 4"/>
    <property type="match status" value="1"/>
</dbReference>
<keyword evidence="4" id="KW-1185">Reference proteome</keyword>